<keyword evidence="3 5" id="KW-0808">Transferase</keyword>
<evidence type="ECO:0000256" key="2">
    <source>
        <dbReference type="ARBA" id="ARBA00022603"/>
    </source>
</evidence>
<dbReference type="PANTHER" id="PTHR12843">
    <property type="entry name" value="PROTEIN-LYSINE N-METHYLTRANSFERASE METTL10"/>
    <property type="match status" value="1"/>
</dbReference>
<evidence type="ECO:0000259" key="7">
    <source>
        <dbReference type="Pfam" id="PF13847"/>
    </source>
</evidence>
<dbReference type="GO" id="GO:0016192">
    <property type="term" value="P:vesicle-mediated transport"/>
    <property type="evidence" value="ECO:0007669"/>
    <property type="project" value="UniProtKB-UniRule"/>
</dbReference>
<sequence>MADQTPATPAPLEASELGTKEYWDELYTRESTNHAADPTDEGTIWFDDSSAEDKLVALLRSSSLTGFDPATASFLDLGTGNGHLLFRLRDEGVRGDDDSEDEEEEGEEEEGKLFKGRMMGTDYSATSITFARAVATERGLVDGAVEFVEWDILASPSDAVLSGPNADGWDVVLDKGTFDAVSLMGDAEAGKRYVERVREVVRRGGWAVITSCNWTEGEVRGWFEGEGLEWGGRVEYRRFRFGGGEGQSICTCYFRRV</sequence>
<keyword evidence="9" id="KW-1185">Reference proteome</keyword>
<comment type="similarity">
    <text evidence="5">Belongs to the class I-like SAM-binding methyltransferase superfamily. EFM4 family.</text>
</comment>
<dbReference type="GO" id="GO:0032259">
    <property type="term" value="P:methylation"/>
    <property type="evidence" value="ECO:0007669"/>
    <property type="project" value="UniProtKB-KW"/>
</dbReference>
<keyword evidence="5" id="KW-0813">Transport</keyword>
<reference evidence="9" key="2">
    <citation type="journal article" date="2018" name="Nat. Commun.">
        <title>Extreme sensitivity to ultraviolet light in the fungal pathogen causing white-nose syndrome of bats.</title>
        <authorList>
            <person name="Palmer J.M."/>
            <person name="Drees K.P."/>
            <person name="Foster J.T."/>
            <person name="Lindner D.L."/>
        </authorList>
    </citation>
    <scope>NUCLEOTIDE SEQUENCE [LARGE SCALE GENOMIC DNA]</scope>
    <source>
        <strain evidence="9">UAMH 10579</strain>
    </source>
</reference>
<organism evidence="8 9">
    <name type="scientific">Pseudogymnoascus verrucosus</name>
    <dbReference type="NCBI Taxonomy" id="342668"/>
    <lineage>
        <taxon>Eukaryota</taxon>
        <taxon>Fungi</taxon>
        <taxon>Dikarya</taxon>
        <taxon>Ascomycota</taxon>
        <taxon>Pezizomycotina</taxon>
        <taxon>Leotiomycetes</taxon>
        <taxon>Thelebolales</taxon>
        <taxon>Thelebolaceae</taxon>
        <taxon>Pseudogymnoascus</taxon>
    </lineage>
</organism>
<evidence type="ECO:0000256" key="6">
    <source>
        <dbReference type="SAM" id="MobiDB-lite"/>
    </source>
</evidence>
<evidence type="ECO:0000256" key="5">
    <source>
        <dbReference type="HAMAP-Rule" id="MF_03188"/>
    </source>
</evidence>
<dbReference type="InterPro" id="IPR025714">
    <property type="entry name" value="Methyltranfer_dom"/>
</dbReference>
<evidence type="ECO:0000256" key="1">
    <source>
        <dbReference type="ARBA" id="ARBA00022490"/>
    </source>
</evidence>
<gene>
    <name evidence="5" type="primary">EFM4</name>
    <name evidence="8" type="ORF">VE01_00869</name>
</gene>
<dbReference type="GO" id="GO:0016279">
    <property type="term" value="F:protein-lysine N-methyltransferase activity"/>
    <property type="evidence" value="ECO:0007669"/>
    <property type="project" value="UniProtKB-UniRule"/>
</dbReference>
<dbReference type="SUPFAM" id="SSF53335">
    <property type="entry name" value="S-adenosyl-L-methionine-dependent methyltransferases"/>
    <property type="match status" value="1"/>
</dbReference>
<dbReference type="AlphaFoldDB" id="A0A2P2SVQ1"/>
<dbReference type="OrthoDB" id="3437325at2759"/>
<dbReference type="InterPro" id="IPR029063">
    <property type="entry name" value="SAM-dependent_MTases_sf"/>
</dbReference>
<accession>A0A2P2SVQ1</accession>
<feature type="region of interest" description="Disordered" evidence="6">
    <location>
        <begin position="1"/>
        <end position="21"/>
    </location>
</feature>
<protein>
    <recommendedName>
        <fullName evidence="5">Protein-lysine N-methyltransferase EFM4</fullName>
        <ecNumber evidence="5">2.1.1.-</ecNumber>
    </recommendedName>
    <alternativeName>
        <fullName evidence="5">Elongation factor methyltransferase 4</fullName>
    </alternativeName>
</protein>
<evidence type="ECO:0000313" key="8">
    <source>
        <dbReference type="EMBL" id="OBU00917.1"/>
    </source>
</evidence>
<dbReference type="Pfam" id="PF13847">
    <property type="entry name" value="Methyltransf_31"/>
    <property type="match status" value="1"/>
</dbReference>
<dbReference type="RefSeq" id="XP_018134649.1">
    <property type="nucleotide sequence ID" value="XM_018270397.1"/>
</dbReference>
<proteinExistence type="inferred from homology"/>
<dbReference type="GeneID" id="28834255"/>
<reference evidence="8 9" key="1">
    <citation type="submission" date="2016-03" db="EMBL/GenBank/DDBJ databases">
        <title>Comparative genomics of Pseudogymnoascus destructans, the fungus causing white-nose syndrome of bats.</title>
        <authorList>
            <person name="Palmer J.M."/>
            <person name="Drees K.P."/>
            <person name="Foster J.T."/>
            <person name="Lindner D.L."/>
        </authorList>
    </citation>
    <scope>NUCLEOTIDE SEQUENCE [LARGE SCALE GENOMIC DNA]</scope>
    <source>
        <strain evidence="8 9">UAMH 10579</strain>
    </source>
</reference>
<evidence type="ECO:0000256" key="3">
    <source>
        <dbReference type="ARBA" id="ARBA00022679"/>
    </source>
</evidence>
<evidence type="ECO:0000256" key="4">
    <source>
        <dbReference type="ARBA" id="ARBA00022691"/>
    </source>
</evidence>
<evidence type="ECO:0000313" key="9">
    <source>
        <dbReference type="Proteomes" id="UP000091956"/>
    </source>
</evidence>
<dbReference type="EC" id="2.1.1.-" evidence="5"/>
<feature type="compositionally biased region" description="Acidic residues" evidence="6">
    <location>
        <begin position="97"/>
        <end position="110"/>
    </location>
</feature>
<keyword evidence="1 5" id="KW-0963">Cytoplasm</keyword>
<keyword evidence="4 5" id="KW-0949">S-adenosyl-L-methionine</keyword>
<dbReference type="STRING" id="342668.A0A2P2SVQ1"/>
<dbReference type="HAMAP" id="MF_03188">
    <property type="entry name" value="Methyltr_EFM4"/>
    <property type="match status" value="1"/>
</dbReference>
<name>A0A2P2SVQ1_9PEZI</name>
<comment type="function">
    <text evidence="5">S-adenosyl-L-methionine-dependent protein-lysine N-methyltransferase that mono- and dimethylates elongation factor 1-alpha at 'Lys-316'. May play a role in intracellular transport.</text>
</comment>
<dbReference type="EMBL" id="KV460207">
    <property type="protein sequence ID" value="OBU00917.1"/>
    <property type="molecule type" value="Genomic_DNA"/>
</dbReference>
<feature type="region of interest" description="Disordered" evidence="6">
    <location>
        <begin position="92"/>
        <end position="112"/>
    </location>
</feature>
<dbReference type="GO" id="GO:0005737">
    <property type="term" value="C:cytoplasm"/>
    <property type="evidence" value="ECO:0007669"/>
    <property type="project" value="UniProtKB-SubCell"/>
</dbReference>
<dbReference type="PANTHER" id="PTHR12843:SF5">
    <property type="entry name" value="EEF1A LYSINE METHYLTRANSFERASE 2"/>
    <property type="match status" value="1"/>
</dbReference>
<feature type="domain" description="Methyltransferase" evidence="7">
    <location>
        <begin position="73"/>
        <end position="215"/>
    </location>
</feature>
<keyword evidence="2 5" id="KW-0489">Methyltransferase</keyword>
<comment type="subcellular location">
    <subcellularLocation>
        <location evidence="5">Cytoplasm</location>
    </subcellularLocation>
</comment>
<dbReference type="InterPro" id="IPR026635">
    <property type="entry name" value="Efm4/METTL10"/>
</dbReference>
<dbReference type="Gene3D" id="3.40.50.150">
    <property type="entry name" value="Vaccinia Virus protein VP39"/>
    <property type="match status" value="1"/>
</dbReference>
<dbReference type="Proteomes" id="UP000091956">
    <property type="component" value="Unassembled WGS sequence"/>
</dbReference>